<dbReference type="PANTHER" id="PTHR46577">
    <property type="entry name" value="HTH-TYPE TRANSCRIPTIONAL REGULATORY PROTEIN GABR"/>
    <property type="match status" value="1"/>
</dbReference>
<comment type="similarity">
    <text evidence="1">In the C-terminal section; belongs to the class-I pyridoxal-phosphate-dependent aminotransferase family.</text>
</comment>
<dbReference type="AlphaFoldDB" id="A0A4S5BL78"/>
<dbReference type="CDD" id="cd07377">
    <property type="entry name" value="WHTH_GntR"/>
    <property type="match status" value="1"/>
</dbReference>
<keyword evidence="5" id="KW-0804">Transcription</keyword>
<dbReference type="GO" id="GO:0030170">
    <property type="term" value="F:pyridoxal phosphate binding"/>
    <property type="evidence" value="ECO:0007669"/>
    <property type="project" value="InterPro"/>
</dbReference>
<evidence type="ECO:0000259" key="6">
    <source>
        <dbReference type="PROSITE" id="PS50949"/>
    </source>
</evidence>
<keyword evidence="2" id="KW-0663">Pyridoxal phosphate</keyword>
<dbReference type="InterPro" id="IPR000524">
    <property type="entry name" value="Tscrpt_reg_HTH_GntR"/>
</dbReference>
<protein>
    <submittedName>
        <fullName evidence="7">PLP-dependent aminotransferase family protein</fullName>
    </submittedName>
</protein>
<sequence length="469" mass="50345">MPLDRKLKKANHAWIRPLQAKGGARYIQISQQIMAAIDDAVLLPGDRLPPQRDLAQLFGVDLTTVTRALTEVRNAGLLDAHGAGGTFITTSSAKDNRTVDLSMNIPPLLHGSAFAQAMAQGLQATVPLLGQGDLMSYHVGPGTKADREAAALWLRPMLGAIDSDRIVICPGTQSALAAWLLAYTEPDDSIVVDTLTYPGMLAAARLMQRNIVPVEADAQGMCPDALEAACKNHAPAMVYLVPTIHNPTTVTLPQERRQALLAVASRYQIPILEDDPYWLLAGDAPPPLATMQSASSSPVYYASTLSKYLAPGLRTSYMVVPAAQPIEPLLDALRSITLMAPQPLVALASHWIRSGLAQELFEKARQELVKRQAIAHSILPQPLWAHPGGLHAWLPLSTKIDLYRIIQTAQEQGLGVANAEAFSQADTPPSGIRISLGGAPDARGLQTALEKLTAILRDQQAPRAPQAIV</sequence>
<dbReference type="InterPro" id="IPR036388">
    <property type="entry name" value="WH-like_DNA-bd_sf"/>
</dbReference>
<evidence type="ECO:0000313" key="7">
    <source>
        <dbReference type="EMBL" id="THJ33284.1"/>
    </source>
</evidence>
<dbReference type="GO" id="GO:0003700">
    <property type="term" value="F:DNA-binding transcription factor activity"/>
    <property type="evidence" value="ECO:0007669"/>
    <property type="project" value="InterPro"/>
</dbReference>
<dbReference type="CDD" id="cd00609">
    <property type="entry name" value="AAT_like"/>
    <property type="match status" value="1"/>
</dbReference>
<organism evidence="7 8">
    <name type="scientific">Lampropedia aestuarii</name>
    <dbReference type="NCBI Taxonomy" id="2562762"/>
    <lineage>
        <taxon>Bacteria</taxon>
        <taxon>Pseudomonadati</taxon>
        <taxon>Pseudomonadota</taxon>
        <taxon>Betaproteobacteria</taxon>
        <taxon>Burkholderiales</taxon>
        <taxon>Comamonadaceae</taxon>
        <taxon>Lampropedia</taxon>
    </lineage>
</organism>
<dbReference type="Gene3D" id="1.10.10.10">
    <property type="entry name" value="Winged helix-like DNA-binding domain superfamily/Winged helix DNA-binding domain"/>
    <property type="match status" value="1"/>
</dbReference>
<dbReference type="SUPFAM" id="SSF53383">
    <property type="entry name" value="PLP-dependent transferases"/>
    <property type="match status" value="1"/>
</dbReference>
<accession>A0A4S5BL78</accession>
<feature type="domain" description="HTH gntR-type" evidence="6">
    <location>
        <begin position="23"/>
        <end position="91"/>
    </location>
</feature>
<evidence type="ECO:0000256" key="2">
    <source>
        <dbReference type="ARBA" id="ARBA00022898"/>
    </source>
</evidence>
<keyword evidence="7" id="KW-0032">Aminotransferase</keyword>
<dbReference type="InterPro" id="IPR036390">
    <property type="entry name" value="WH_DNA-bd_sf"/>
</dbReference>
<keyword evidence="7" id="KW-0808">Transferase</keyword>
<evidence type="ECO:0000256" key="1">
    <source>
        <dbReference type="ARBA" id="ARBA00005384"/>
    </source>
</evidence>
<dbReference type="EMBL" id="SSWX01000011">
    <property type="protein sequence ID" value="THJ33284.1"/>
    <property type="molecule type" value="Genomic_DNA"/>
</dbReference>
<dbReference type="Gene3D" id="3.40.640.10">
    <property type="entry name" value="Type I PLP-dependent aspartate aminotransferase-like (Major domain)"/>
    <property type="match status" value="1"/>
</dbReference>
<keyword evidence="3" id="KW-0805">Transcription regulation</keyword>
<dbReference type="InterPro" id="IPR051446">
    <property type="entry name" value="HTH_trans_reg/aminotransferase"/>
</dbReference>
<dbReference type="PANTHER" id="PTHR46577:SF1">
    <property type="entry name" value="HTH-TYPE TRANSCRIPTIONAL REGULATORY PROTEIN GABR"/>
    <property type="match status" value="1"/>
</dbReference>
<keyword evidence="4" id="KW-0238">DNA-binding</keyword>
<dbReference type="SMART" id="SM00345">
    <property type="entry name" value="HTH_GNTR"/>
    <property type="match status" value="1"/>
</dbReference>
<keyword evidence="8" id="KW-1185">Reference proteome</keyword>
<dbReference type="Pfam" id="PF00155">
    <property type="entry name" value="Aminotran_1_2"/>
    <property type="match status" value="1"/>
</dbReference>
<dbReference type="InterPro" id="IPR004839">
    <property type="entry name" value="Aminotransferase_I/II_large"/>
</dbReference>
<evidence type="ECO:0000256" key="5">
    <source>
        <dbReference type="ARBA" id="ARBA00023163"/>
    </source>
</evidence>
<evidence type="ECO:0000313" key="8">
    <source>
        <dbReference type="Proteomes" id="UP000306236"/>
    </source>
</evidence>
<evidence type="ECO:0000256" key="4">
    <source>
        <dbReference type="ARBA" id="ARBA00023125"/>
    </source>
</evidence>
<dbReference type="GO" id="GO:0003677">
    <property type="term" value="F:DNA binding"/>
    <property type="evidence" value="ECO:0007669"/>
    <property type="project" value="UniProtKB-KW"/>
</dbReference>
<gene>
    <name evidence="7" type="ORF">E8K88_09990</name>
</gene>
<comment type="caution">
    <text evidence="7">The sequence shown here is derived from an EMBL/GenBank/DDBJ whole genome shotgun (WGS) entry which is preliminary data.</text>
</comment>
<dbReference type="SUPFAM" id="SSF46785">
    <property type="entry name" value="Winged helix' DNA-binding domain"/>
    <property type="match status" value="1"/>
</dbReference>
<reference evidence="7 8" key="1">
    <citation type="submission" date="2019-04" db="EMBL/GenBank/DDBJ databases">
        <title>Lampropedia sp YIM MLB12 draf genome.</title>
        <authorList>
            <person name="Wang Y.-X."/>
        </authorList>
    </citation>
    <scope>NUCLEOTIDE SEQUENCE [LARGE SCALE GENOMIC DNA]</scope>
    <source>
        <strain evidence="7 8">YIM MLB12</strain>
    </source>
</reference>
<proteinExistence type="inferred from homology"/>
<dbReference type="PROSITE" id="PS50949">
    <property type="entry name" value="HTH_GNTR"/>
    <property type="match status" value="1"/>
</dbReference>
<dbReference type="GO" id="GO:0008483">
    <property type="term" value="F:transaminase activity"/>
    <property type="evidence" value="ECO:0007669"/>
    <property type="project" value="UniProtKB-KW"/>
</dbReference>
<dbReference type="OrthoDB" id="9804020at2"/>
<evidence type="ECO:0000256" key="3">
    <source>
        <dbReference type="ARBA" id="ARBA00023015"/>
    </source>
</evidence>
<name>A0A4S5BL78_9BURK</name>
<dbReference type="Proteomes" id="UP000306236">
    <property type="component" value="Unassembled WGS sequence"/>
</dbReference>
<dbReference type="InterPro" id="IPR015424">
    <property type="entry name" value="PyrdxlP-dep_Trfase"/>
</dbReference>
<dbReference type="Pfam" id="PF00392">
    <property type="entry name" value="GntR"/>
    <property type="match status" value="1"/>
</dbReference>
<dbReference type="InterPro" id="IPR015421">
    <property type="entry name" value="PyrdxlP-dep_Trfase_major"/>
</dbReference>